<sequence length="627" mass="71297">MLTQAVRKPEEGKVILDYILDNCAKYPNKIFLTQPMGGDEVLNVTFSEFLSESKKMAAYIESLNLPTPSQIAIMSKNCVWWLMADLAIMMTGHVGVPIYPTLTAETVKYTLEHSESKLLFVGKLDAHPWNEMKKGIPADMSCVSFPFCPSDVSYDKWADLIGDNEEIKEIKKRTPEEMATIIYTSGSTGVPKGVMLDFKSLTCTTFVFNELIQITQKDRYLSYLPISHGMERWIGECLPFVTGCHVFYVESLATFAQDMKRCKPTLFVSVPRLWTKFQEGVFNKMPPEKMEKLLKTPIVSFLLKRKLLKSLGLNHVRIAASGSAPLPPDLLAWYRGLGLELLEGYGMTENFNFSHINNPGRVRVGYVGEPQQGVAQRIAADGEIQVKSPGMMMGYFKNEEATKEAVTYDGWLRTGDKGELDDAGRLKITGRTKDIFKTSKGKYVAPAPIENQYISNIRIELACVGGRNYPAAHIIVMLGEHAKKEVKGERVRRTSLRNSLRQSLTRRFLPEEEEEGAVHDDGQEKPRRRSTRRSFTEKMFGDIAQEEVQTGFQIVEKELEELLKKVNSGLDDHEKVQFIAVVNDVWEPENGFVTPTNKIKRARIEEEYGPWVDDWYNSKKKVIWHMW</sequence>
<gene>
    <name evidence="5" type="ORF">QTG54_009426</name>
</gene>
<dbReference type="PANTHER" id="PTHR43272">
    <property type="entry name" value="LONG-CHAIN-FATTY-ACID--COA LIGASE"/>
    <property type="match status" value="1"/>
</dbReference>
<evidence type="ECO:0000313" key="6">
    <source>
        <dbReference type="Proteomes" id="UP001224775"/>
    </source>
</evidence>
<evidence type="ECO:0000256" key="2">
    <source>
        <dbReference type="ARBA" id="ARBA00022840"/>
    </source>
</evidence>
<dbReference type="GO" id="GO:0004467">
    <property type="term" value="F:long-chain fatty acid-CoA ligase activity"/>
    <property type="evidence" value="ECO:0007669"/>
    <property type="project" value="UniProtKB-EC"/>
</dbReference>
<keyword evidence="5" id="KW-0436">Ligase</keyword>
<dbReference type="GO" id="GO:0005524">
    <property type="term" value="F:ATP binding"/>
    <property type="evidence" value="ECO:0007669"/>
    <property type="project" value="UniProtKB-KW"/>
</dbReference>
<evidence type="ECO:0000313" key="5">
    <source>
        <dbReference type="EMBL" id="KAK1739667.1"/>
    </source>
</evidence>
<dbReference type="EMBL" id="JATAAI010000017">
    <property type="protein sequence ID" value="KAK1739667.1"/>
    <property type="molecule type" value="Genomic_DNA"/>
</dbReference>
<feature type="region of interest" description="Disordered" evidence="3">
    <location>
        <begin position="507"/>
        <end position="535"/>
    </location>
</feature>
<dbReference type="EC" id="6.2.1.3" evidence="5"/>
<reference evidence="5" key="1">
    <citation type="submission" date="2023-06" db="EMBL/GenBank/DDBJ databases">
        <title>Survivors Of The Sea: Transcriptome response of Skeletonema marinoi to long-term dormancy.</title>
        <authorList>
            <person name="Pinder M.I.M."/>
            <person name="Kourtchenko O."/>
            <person name="Robertson E.K."/>
            <person name="Larsson T."/>
            <person name="Maumus F."/>
            <person name="Osuna-Cruz C.M."/>
            <person name="Vancaester E."/>
            <person name="Stenow R."/>
            <person name="Vandepoele K."/>
            <person name="Ploug H."/>
            <person name="Bruchert V."/>
            <person name="Godhe A."/>
            <person name="Topel M."/>
        </authorList>
    </citation>
    <scope>NUCLEOTIDE SEQUENCE</scope>
    <source>
        <strain evidence="5">R05AC</strain>
    </source>
</reference>
<dbReference type="Pfam" id="PF00501">
    <property type="entry name" value="AMP-binding"/>
    <property type="match status" value="1"/>
</dbReference>
<dbReference type="PANTHER" id="PTHR43272:SF33">
    <property type="entry name" value="AMP-BINDING DOMAIN-CONTAINING PROTEIN-RELATED"/>
    <property type="match status" value="1"/>
</dbReference>
<dbReference type="Proteomes" id="UP001224775">
    <property type="component" value="Unassembled WGS sequence"/>
</dbReference>
<dbReference type="PROSITE" id="PS00455">
    <property type="entry name" value="AMP_BINDING"/>
    <property type="match status" value="1"/>
</dbReference>
<dbReference type="SUPFAM" id="SSF56801">
    <property type="entry name" value="Acetyl-CoA synthetase-like"/>
    <property type="match status" value="1"/>
</dbReference>
<evidence type="ECO:0000259" key="4">
    <source>
        <dbReference type="Pfam" id="PF00501"/>
    </source>
</evidence>
<keyword evidence="2" id="KW-0067">ATP-binding</keyword>
<dbReference type="Gene3D" id="3.40.50.12780">
    <property type="entry name" value="N-terminal domain of ligase-like"/>
    <property type="match status" value="1"/>
</dbReference>
<dbReference type="InterPro" id="IPR042099">
    <property type="entry name" value="ANL_N_sf"/>
</dbReference>
<proteinExistence type="predicted"/>
<feature type="domain" description="AMP-dependent synthetase/ligase" evidence="4">
    <location>
        <begin position="22"/>
        <end position="396"/>
    </location>
</feature>
<dbReference type="InterPro" id="IPR020845">
    <property type="entry name" value="AMP-binding_CS"/>
</dbReference>
<feature type="compositionally biased region" description="Basic and acidic residues" evidence="3">
    <location>
        <begin position="516"/>
        <end position="525"/>
    </location>
</feature>
<protein>
    <submittedName>
        <fullName evidence="5">Long-chain fatty acid CoA synthetase</fullName>
        <ecNumber evidence="5">6.2.1.3</ecNumber>
    </submittedName>
</protein>
<organism evidence="5 6">
    <name type="scientific">Skeletonema marinoi</name>
    <dbReference type="NCBI Taxonomy" id="267567"/>
    <lineage>
        <taxon>Eukaryota</taxon>
        <taxon>Sar</taxon>
        <taxon>Stramenopiles</taxon>
        <taxon>Ochrophyta</taxon>
        <taxon>Bacillariophyta</taxon>
        <taxon>Coscinodiscophyceae</taxon>
        <taxon>Thalassiosirophycidae</taxon>
        <taxon>Thalassiosirales</taxon>
        <taxon>Skeletonemataceae</taxon>
        <taxon>Skeletonema</taxon>
        <taxon>Skeletonema marinoi-dohrnii complex</taxon>
    </lineage>
</organism>
<keyword evidence="6" id="KW-1185">Reference proteome</keyword>
<name>A0AAD8Y558_9STRA</name>
<evidence type="ECO:0000256" key="3">
    <source>
        <dbReference type="SAM" id="MobiDB-lite"/>
    </source>
</evidence>
<dbReference type="InterPro" id="IPR000873">
    <property type="entry name" value="AMP-dep_synth/lig_dom"/>
</dbReference>
<dbReference type="AlphaFoldDB" id="A0AAD8Y558"/>
<accession>A0AAD8Y558</accession>
<comment type="caution">
    <text evidence="5">The sequence shown here is derived from an EMBL/GenBank/DDBJ whole genome shotgun (WGS) entry which is preliminary data.</text>
</comment>
<evidence type="ECO:0000256" key="1">
    <source>
        <dbReference type="ARBA" id="ARBA00022741"/>
    </source>
</evidence>
<dbReference type="GO" id="GO:0016020">
    <property type="term" value="C:membrane"/>
    <property type="evidence" value="ECO:0007669"/>
    <property type="project" value="TreeGrafter"/>
</dbReference>
<keyword evidence="1" id="KW-0547">Nucleotide-binding</keyword>